<keyword evidence="1" id="KW-0143">Chaperone</keyword>
<dbReference type="FunFam" id="2.60.260.20:FF:000002">
    <property type="entry name" value="Dnaj homolog subfamily b member"/>
    <property type="match status" value="1"/>
</dbReference>
<dbReference type="CDD" id="cd06257">
    <property type="entry name" value="DnaJ"/>
    <property type="match status" value="1"/>
</dbReference>
<dbReference type="PROSITE" id="PS00636">
    <property type="entry name" value="DNAJ_1"/>
    <property type="match status" value="1"/>
</dbReference>
<feature type="compositionally biased region" description="Gly residues" evidence="2">
    <location>
        <begin position="185"/>
        <end position="195"/>
    </location>
</feature>
<dbReference type="PANTHER" id="PTHR24078">
    <property type="entry name" value="DNAJ HOMOLOG SUBFAMILY C MEMBER"/>
    <property type="match status" value="1"/>
</dbReference>
<evidence type="ECO:0000313" key="5">
    <source>
        <dbReference type="Proteomes" id="UP000761534"/>
    </source>
</evidence>
<gene>
    <name evidence="4" type="ORF">TRICI_005917</name>
</gene>
<dbReference type="EMBL" id="SWFS01000469">
    <property type="protein sequence ID" value="KAA8902258.1"/>
    <property type="molecule type" value="Genomic_DNA"/>
</dbReference>
<dbReference type="InterPro" id="IPR051339">
    <property type="entry name" value="DnaJ_subfamily_B"/>
</dbReference>
<dbReference type="GO" id="GO:0005829">
    <property type="term" value="C:cytosol"/>
    <property type="evidence" value="ECO:0007669"/>
    <property type="project" value="TreeGrafter"/>
</dbReference>
<sequence>MVKDKQLYDLLGVATDANENEIKKAYRKAALKYHPDKPTGDTEKFKQISEAFDILSNSEKRQLYDNYGLEAARRGGLAPEDMQGEGGPGAGGGAGGFPGGFPGFGVGGQGGGTPFTFASGGPGGKTFRFTTSGGPGGGFTPFSTNDAFNIFRNFTESGGLDEDDDLFSMFGGMRGGPRGRSAAAGNGGFSFGGPSMGQSPSPPPQQQKQAYQITLPVSLEDLAGGATKKMKIKRRGTAGQEEKILTINLKPGWKAGTKITYANEGDVQPDGSFQDVVFVIEEKPHETFKRNGNDLEQTVTLSLKEALCGYSKIVNTIDGKRIKIESSRPTSPGQEVRYPSHGMPISKQPGKRGDLVIKIQVQFPATLTPQQKQAIQQNF</sequence>
<dbReference type="SMART" id="SM00271">
    <property type="entry name" value="DnaJ"/>
    <property type="match status" value="1"/>
</dbReference>
<dbReference type="Pfam" id="PF01556">
    <property type="entry name" value="DnaJ_C"/>
    <property type="match status" value="1"/>
</dbReference>
<dbReference type="FunFam" id="2.60.260.20:FF:000013">
    <property type="entry name" value="DnaJ subfamily B member 11"/>
    <property type="match status" value="1"/>
</dbReference>
<feature type="region of interest" description="Disordered" evidence="2">
    <location>
        <begin position="177"/>
        <end position="209"/>
    </location>
</feature>
<dbReference type="GO" id="GO:0051087">
    <property type="term" value="F:protein-folding chaperone binding"/>
    <property type="evidence" value="ECO:0007669"/>
    <property type="project" value="TreeGrafter"/>
</dbReference>
<dbReference type="AlphaFoldDB" id="A0A642UST9"/>
<dbReference type="Proteomes" id="UP000761534">
    <property type="component" value="Unassembled WGS sequence"/>
</dbReference>
<dbReference type="InterPro" id="IPR002939">
    <property type="entry name" value="DnaJ_C"/>
</dbReference>
<dbReference type="CDD" id="cd10747">
    <property type="entry name" value="DnaJ_C"/>
    <property type="match status" value="1"/>
</dbReference>
<dbReference type="PROSITE" id="PS50076">
    <property type="entry name" value="DNAJ_2"/>
    <property type="match status" value="1"/>
</dbReference>
<dbReference type="InterPro" id="IPR001623">
    <property type="entry name" value="DnaJ_domain"/>
</dbReference>
<reference evidence="4" key="1">
    <citation type="journal article" date="2019" name="G3 (Bethesda)">
        <title>Genome Assemblies of Two Rare Opportunistic Yeast Pathogens: Diutina rugosa (syn. Candida rugosa) and Trichomonascus ciferrii (syn. Candida ciferrii).</title>
        <authorList>
            <person name="Mixao V."/>
            <person name="Saus E."/>
            <person name="Hansen A.P."/>
            <person name="Lass-Florl C."/>
            <person name="Gabaldon T."/>
        </authorList>
    </citation>
    <scope>NUCLEOTIDE SEQUENCE</scope>
    <source>
        <strain evidence="4">CBS 4856</strain>
    </source>
</reference>
<name>A0A642UST9_9ASCO</name>
<dbReference type="GO" id="GO:0006457">
    <property type="term" value="P:protein folding"/>
    <property type="evidence" value="ECO:0007669"/>
    <property type="project" value="InterPro"/>
</dbReference>
<dbReference type="PRINTS" id="PR00625">
    <property type="entry name" value="JDOMAIN"/>
</dbReference>
<dbReference type="SUPFAM" id="SSF49493">
    <property type="entry name" value="HSP40/DnaJ peptide-binding domain"/>
    <property type="match status" value="2"/>
</dbReference>
<evidence type="ECO:0000256" key="2">
    <source>
        <dbReference type="SAM" id="MobiDB-lite"/>
    </source>
</evidence>
<dbReference type="InterPro" id="IPR008971">
    <property type="entry name" value="HSP40/DnaJ_pept-bd"/>
</dbReference>
<dbReference type="InterPro" id="IPR036869">
    <property type="entry name" value="J_dom_sf"/>
</dbReference>
<comment type="caution">
    <text evidence="4">The sequence shown here is derived from an EMBL/GenBank/DDBJ whole genome shotgun (WGS) entry which is preliminary data.</text>
</comment>
<feature type="domain" description="J" evidence="3">
    <location>
        <begin position="6"/>
        <end position="68"/>
    </location>
</feature>
<keyword evidence="5" id="KW-1185">Reference proteome</keyword>
<organism evidence="4 5">
    <name type="scientific">Trichomonascus ciferrii</name>
    <dbReference type="NCBI Taxonomy" id="44093"/>
    <lineage>
        <taxon>Eukaryota</taxon>
        <taxon>Fungi</taxon>
        <taxon>Dikarya</taxon>
        <taxon>Ascomycota</taxon>
        <taxon>Saccharomycotina</taxon>
        <taxon>Dipodascomycetes</taxon>
        <taxon>Dipodascales</taxon>
        <taxon>Trichomonascaceae</taxon>
        <taxon>Trichomonascus</taxon>
        <taxon>Trichomonascus ciferrii complex</taxon>
    </lineage>
</organism>
<dbReference type="Pfam" id="PF00226">
    <property type="entry name" value="DnaJ"/>
    <property type="match status" value="1"/>
</dbReference>
<dbReference type="GO" id="GO:0006413">
    <property type="term" value="P:translational initiation"/>
    <property type="evidence" value="ECO:0007669"/>
    <property type="project" value="TreeGrafter"/>
</dbReference>
<accession>A0A642UST9</accession>
<dbReference type="VEuPathDB" id="FungiDB:TRICI_005917"/>
<evidence type="ECO:0000313" key="4">
    <source>
        <dbReference type="EMBL" id="KAA8902258.1"/>
    </source>
</evidence>
<proteinExistence type="predicted"/>
<dbReference type="Gene3D" id="2.60.260.20">
    <property type="entry name" value="Urease metallochaperone UreE, N-terminal domain"/>
    <property type="match status" value="2"/>
</dbReference>
<dbReference type="Gene3D" id="1.10.287.110">
    <property type="entry name" value="DnaJ domain"/>
    <property type="match status" value="1"/>
</dbReference>
<protein>
    <recommendedName>
        <fullName evidence="3">J domain-containing protein</fullName>
    </recommendedName>
</protein>
<evidence type="ECO:0000259" key="3">
    <source>
        <dbReference type="PROSITE" id="PS50076"/>
    </source>
</evidence>
<dbReference type="InterPro" id="IPR018253">
    <property type="entry name" value="DnaJ_domain_CS"/>
</dbReference>
<feature type="region of interest" description="Disordered" evidence="2">
    <location>
        <begin position="326"/>
        <end position="350"/>
    </location>
</feature>
<evidence type="ECO:0000256" key="1">
    <source>
        <dbReference type="ARBA" id="ARBA00023186"/>
    </source>
</evidence>
<dbReference type="PANTHER" id="PTHR24078:SF553">
    <property type="entry name" value="DNAJ HOMOLOG SUBFAMILY B MEMBER 5"/>
    <property type="match status" value="1"/>
</dbReference>
<dbReference type="OrthoDB" id="550424at2759"/>
<dbReference type="SUPFAM" id="SSF46565">
    <property type="entry name" value="Chaperone J-domain"/>
    <property type="match status" value="1"/>
</dbReference>
<dbReference type="GO" id="GO:0051082">
    <property type="term" value="F:unfolded protein binding"/>
    <property type="evidence" value="ECO:0007669"/>
    <property type="project" value="InterPro"/>
</dbReference>